<keyword evidence="1" id="KW-0812">Transmembrane</keyword>
<dbReference type="Proteomes" id="UP001183582">
    <property type="component" value="Unassembled WGS sequence"/>
</dbReference>
<comment type="caution">
    <text evidence="2">The sequence shown here is derived from an EMBL/GenBank/DDBJ whole genome shotgun (WGS) entry which is preliminary data.</text>
</comment>
<evidence type="ECO:0000256" key="1">
    <source>
        <dbReference type="SAM" id="Phobius"/>
    </source>
</evidence>
<proteinExistence type="predicted"/>
<protein>
    <submittedName>
        <fullName evidence="2">Uncharacterized protein</fullName>
    </submittedName>
</protein>
<sequence length="423" mass="45135">MPMPDDVREIVDALLPSVVVFGIAALGVVIVVWALRRARRSPRARAAAEALRTQAGADLVRLDEAVDELDLELGLSGALYGGTAPTSLRRARLTAQHVRDDAFAEYAALSQADLRPDEIRRASQRIQRRSGEALGRIEAARAEHAEWVRQNVSAADQVRAARERLTTLRATIGDPAALVAELSRRFDESEWRAAAEAAREASAAAHRADEALTAAEQGLGDPTVSVLADLAAAERAIRAAEAEARILEESHRLTLQAASAVRGELEAARSAVRQAVTTRDALEPADAERLGAEIRAVQDGIDALDATAERTPTATVDRVARLRDRLDLALGDARTAQQRLRSARTALPGTLASARGAVARGEAAIAHTRAGADARARLLRAQRELAEARQAQDPVTALDAARRALRDAEDAAALADHARLGGR</sequence>
<organism evidence="2 3">
    <name type="scientific">Microbacterium aurantiacum</name>
    <dbReference type="NCBI Taxonomy" id="162393"/>
    <lineage>
        <taxon>Bacteria</taxon>
        <taxon>Bacillati</taxon>
        <taxon>Actinomycetota</taxon>
        <taxon>Actinomycetes</taxon>
        <taxon>Micrococcales</taxon>
        <taxon>Microbacteriaceae</taxon>
        <taxon>Microbacterium</taxon>
    </lineage>
</organism>
<accession>A0AAJ2HHA5</accession>
<evidence type="ECO:0000313" key="2">
    <source>
        <dbReference type="EMBL" id="MDS0244769.1"/>
    </source>
</evidence>
<name>A0AAJ2HHA5_9MICO</name>
<dbReference type="AlphaFoldDB" id="A0AAJ2HHA5"/>
<dbReference type="EMBL" id="JAHWXH010000001">
    <property type="protein sequence ID" value="MDS0244769.1"/>
    <property type="molecule type" value="Genomic_DNA"/>
</dbReference>
<keyword evidence="1" id="KW-0472">Membrane</keyword>
<evidence type="ECO:0000313" key="3">
    <source>
        <dbReference type="Proteomes" id="UP001183582"/>
    </source>
</evidence>
<reference evidence="2 3" key="1">
    <citation type="submission" date="2021-06" db="EMBL/GenBank/DDBJ databases">
        <title>Genome-based taxonomic framework of Microbacterium strains isolated from marine environment, the description of four new species and reclassification of four preexisting species.</title>
        <authorList>
            <person name="Lee S.D."/>
            <person name="Kim S.-M."/>
            <person name="Byeon Y.-S."/>
            <person name="Yang H.L."/>
            <person name="Kim I.S."/>
        </authorList>
    </citation>
    <scope>NUCLEOTIDE SEQUENCE [LARGE SCALE GENOMIC DNA]</scope>
    <source>
        <strain evidence="2 3">KACC 20514</strain>
    </source>
</reference>
<feature type="transmembrane region" description="Helical" evidence="1">
    <location>
        <begin position="13"/>
        <end position="35"/>
    </location>
</feature>
<gene>
    <name evidence="2" type="ORF">KZC50_03985</name>
</gene>
<keyword evidence="1" id="KW-1133">Transmembrane helix</keyword>